<dbReference type="GO" id="GO:0003844">
    <property type="term" value="F:1,4-alpha-glucan branching enzyme activity"/>
    <property type="evidence" value="ECO:0007669"/>
    <property type="project" value="InterPro"/>
</dbReference>
<dbReference type="InterPro" id="IPR013783">
    <property type="entry name" value="Ig-like_fold"/>
</dbReference>
<dbReference type="InterPro" id="IPR037439">
    <property type="entry name" value="Branching_enzy"/>
</dbReference>
<comment type="similarity">
    <text evidence="1">Belongs to the glycosyl hydrolase 13 family.</text>
</comment>
<accession>A0A9J6P8B5</accession>
<dbReference type="EC" id="3.2.1.41" evidence="3"/>
<evidence type="ECO:0000256" key="1">
    <source>
        <dbReference type="ARBA" id="ARBA00008061"/>
    </source>
</evidence>
<feature type="domain" description="Glycosyl hydrolase family 13 catalytic" evidence="2">
    <location>
        <begin position="152"/>
        <end position="523"/>
    </location>
</feature>
<keyword evidence="3" id="KW-0378">Hydrolase</keyword>
<dbReference type="EMBL" id="JAGSOJ010000004">
    <property type="protein sequence ID" value="MCM1991688.1"/>
    <property type="molecule type" value="Genomic_DNA"/>
</dbReference>
<dbReference type="Gene3D" id="2.60.40.1180">
    <property type="entry name" value="Golgi alpha-mannosidase II"/>
    <property type="match status" value="1"/>
</dbReference>
<dbReference type="SUPFAM" id="SSF51445">
    <property type="entry name" value="(Trans)glycosidases"/>
    <property type="match status" value="1"/>
</dbReference>
<dbReference type="Pfam" id="PF21653">
    <property type="entry name" value="pulA_all-beta"/>
    <property type="match status" value="1"/>
</dbReference>
<dbReference type="GO" id="GO:0051060">
    <property type="term" value="F:pullulanase activity"/>
    <property type="evidence" value="ECO:0007669"/>
    <property type="project" value="UniProtKB-EC"/>
</dbReference>
<dbReference type="AlphaFoldDB" id="A0A9J6P8B5"/>
<proteinExistence type="inferred from homology"/>
<dbReference type="Pfam" id="PF00128">
    <property type="entry name" value="Alpha-amylase"/>
    <property type="match status" value="1"/>
</dbReference>
<dbReference type="InterPro" id="IPR006047">
    <property type="entry name" value="GH13_cat_dom"/>
</dbReference>
<dbReference type="GO" id="GO:0005978">
    <property type="term" value="P:glycogen biosynthetic process"/>
    <property type="evidence" value="ECO:0007669"/>
    <property type="project" value="InterPro"/>
</dbReference>
<reference evidence="3" key="2">
    <citation type="submission" date="2021-04" db="EMBL/GenBank/DDBJ databases">
        <authorList>
            <person name="Dong X."/>
        </authorList>
    </citation>
    <scope>NUCLEOTIDE SEQUENCE</scope>
    <source>
        <strain evidence="3">ZWT</strain>
    </source>
</reference>
<dbReference type="InterPro" id="IPR011840">
    <property type="entry name" value="PulA_typeI"/>
</dbReference>
<dbReference type="SMART" id="SM00642">
    <property type="entry name" value="Aamy"/>
    <property type="match status" value="1"/>
</dbReference>
<dbReference type="Gene3D" id="2.60.40.10">
    <property type="entry name" value="Immunoglobulins"/>
    <property type="match status" value="1"/>
</dbReference>
<name>A0A9J6P8B5_9CLOT</name>
<dbReference type="NCBIfam" id="TIGR02104">
    <property type="entry name" value="pulA_typeI"/>
    <property type="match status" value="1"/>
</dbReference>
<sequence>MESNIYAGKDLGANYNKGDTLFKVWSPNAEKMKVVIYDQDFERNDNVYDMSKGEKGIWELKLKGDYKNKYYNYRITLGGIEKETQDIYTKGATVNGEKGMIVDFDSLNPEGWHEHQIPTPLRFSEMIIYEMHVRDFSVDINSGIKNKGKYLAFTEKNIKGINGVSTGINHLKELGITHIHLMPVFDFQSVDESKEGQYNWGYDPSLYFVPEGSYSTNPYKGEVRITEFKKMVKTLHENNIRVVMDVVFNHTYKTGNTPFDSLAPKYYYRTYDDGSYSNGSGCGNEIASEKPMVRKFIVDCVKFWASEYKIDGFRFDLMALHDIETMKEVEKELRKINPNILIYGEPWTGGCSALDYNLQFTKGKQKGTNIALFNDEMRNAIKGDNSGFSLGFVNGASGVENDIKKGIVGSINYNENLCGFAKEPIECINYVSCHDNLTLFDKFEKSNSEVSFEEREKMNRLALSIILTAQGIPFLHGGSEFLRSKEGIDNSYNAGNHINKIDWNRKNQYIGTFNYIKDLIAFRKSQHVMTMDKSQDIRKYLRFIDSSQNIVAYILNSPYKEDYNHILIIHNGNREEVTIKLPLEGQWKVIANEFEVNRYGVENGCVYISKEVKVSSLSTYIVIRDY</sequence>
<dbReference type="RefSeq" id="WP_250860831.1">
    <property type="nucleotide sequence ID" value="NZ_JAGSOJ010000004.1"/>
</dbReference>
<evidence type="ECO:0000313" key="4">
    <source>
        <dbReference type="Proteomes" id="UP001056429"/>
    </source>
</evidence>
<keyword evidence="4" id="KW-1185">Reference proteome</keyword>
<protein>
    <submittedName>
        <fullName evidence="3">Type I pullulanase</fullName>
        <ecNumber evidence="3">3.2.1.41</ecNumber>
    </submittedName>
</protein>
<dbReference type="CDD" id="cd02860">
    <property type="entry name" value="E_set_Pullulanase"/>
    <property type="match status" value="1"/>
</dbReference>
<comment type="caution">
    <text evidence="3">The sequence shown here is derived from an EMBL/GenBank/DDBJ whole genome shotgun (WGS) entry which is preliminary data.</text>
</comment>
<dbReference type="PANTHER" id="PTHR43002">
    <property type="entry name" value="GLYCOGEN DEBRANCHING ENZYME"/>
    <property type="match status" value="1"/>
</dbReference>
<dbReference type="InterPro" id="IPR014756">
    <property type="entry name" value="Ig_E-set"/>
</dbReference>
<dbReference type="PIRSF" id="PIRSF000463">
    <property type="entry name" value="GlgB"/>
    <property type="match status" value="1"/>
</dbReference>
<dbReference type="Gene3D" id="3.20.20.80">
    <property type="entry name" value="Glycosidases"/>
    <property type="match status" value="1"/>
</dbReference>
<dbReference type="InterPro" id="IPR017853">
    <property type="entry name" value="GH"/>
</dbReference>
<organism evidence="3 4">
    <name type="scientific">Oceanirhabdus seepicola</name>
    <dbReference type="NCBI Taxonomy" id="2828781"/>
    <lineage>
        <taxon>Bacteria</taxon>
        <taxon>Bacillati</taxon>
        <taxon>Bacillota</taxon>
        <taxon>Clostridia</taxon>
        <taxon>Eubacteriales</taxon>
        <taxon>Clostridiaceae</taxon>
        <taxon>Oceanirhabdus</taxon>
    </lineage>
</organism>
<keyword evidence="3" id="KW-0326">Glycosidase</keyword>
<evidence type="ECO:0000259" key="2">
    <source>
        <dbReference type="SMART" id="SM00642"/>
    </source>
</evidence>
<dbReference type="Pfam" id="PF02922">
    <property type="entry name" value="CBM_48"/>
    <property type="match status" value="1"/>
</dbReference>
<dbReference type="CDD" id="cd11341">
    <property type="entry name" value="AmyAc_Pullulanase_LD-like"/>
    <property type="match status" value="1"/>
</dbReference>
<dbReference type="Proteomes" id="UP001056429">
    <property type="component" value="Unassembled WGS sequence"/>
</dbReference>
<dbReference type="InterPro" id="IPR049117">
    <property type="entry name" value="pulA_all-beta"/>
</dbReference>
<dbReference type="InterPro" id="IPR013780">
    <property type="entry name" value="Glyco_hydro_b"/>
</dbReference>
<dbReference type="SUPFAM" id="SSF81296">
    <property type="entry name" value="E set domains"/>
    <property type="match status" value="1"/>
</dbReference>
<evidence type="ECO:0000313" key="3">
    <source>
        <dbReference type="EMBL" id="MCM1991688.1"/>
    </source>
</evidence>
<gene>
    <name evidence="3" type="primary">pulA</name>
    <name evidence="3" type="ORF">KDK92_18275</name>
</gene>
<dbReference type="InterPro" id="IPR004193">
    <property type="entry name" value="Glyco_hydro_13_N"/>
</dbReference>
<reference evidence="3" key="1">
    <citation type="journal article" date="2021" name="mSystems">
        <title>Bacteria and Archaea Synergistically Convert Glycine Betaine to Biogenic Methane in the Formosa Cold Seep of the South China Sea.</title>
        <authorList>
            <person name="Li L."/>
            <person name="Zhang W."/>
            <person name="Zhang S."/>
            <person name="Song L."/>
            <person name="Sun Q."/>
            <person name="Zhang H."/>
            <person name="Xiang H."/>
            <person name="Dong X."/>
        </authorList>
    </citation>
    <scope>NUCLEOTIDE SEQUENCE</scope>
    <source>
        <strain evidence="3">ZWT</strain>
    </source>
</reference>